<sequence length="87" mass="9522">MIPNVVTVPVLSGLAMEPGRVLAVSKHCAAIIATIYKDAPHRPLKYVSQLHASSPSVGVTVRSIESASERRGLHESGLLRDWFYRRA</sequence>
<evidence type="ECO:0000313" key="1">
    <source>
        <dbReference type="EMBL" id="KLO04122.1"/>
    </source>
</evidence>
<gene>
    <name evidence="1" type="ORF">SCHPADRAFT_911842</name>
</gene>
<keyword evidence="2" id="KW-1185">Reference proteome</keyword>
<name>A0A0H2QYQ2_9AGAM</name>
<dbReference type="EMBL" id="KQ086692">
    <property type="protein sequence ID" value="KLO04122.1"/>
    <property type="molecule type" value="Genomic_DNA"/>
</dbReference>
<evidence type="ECO:0000313" key="2">
    <source>
        <dbReference type="Proteomes" id="UP000053477"/>
    </source>
</evidence>
<dbReference type="InParanoid" id="A0A0H2QYQ2"/>
<reference evidence="1 2" key="1">
    <citation type="submission" date="2015-04" db="EMBL/GenBank/DDBJ databases">
        <title>Complete genome sequence of Schizopora paradoxa KUC8140, a cosmopolitan wood degrader in East Asia.</title>
        <authorList>
            <consortium name="DOE Joint Genome Institute"/>
            <person name="Min B."/>
            <person name="Park H."/>
            <person name="Jang Y."/>
            <person name="Kim J.-J."/>
            <person name="Kim K.H."/>
            <person name="Pangilinan J."/>
            <person name="Lipzen A."/>
            <person name="Riley R."/>
            <person name="Grigoriev I.V."/>
            <person name="Spatafora J.W."/>
            <person name="Choi I.-G."/>
        </authorList>
    </citation>
    <scope>NUCLEOTIDE SEQUENCE [LARGE SCALE GENOMIC DNA]</scope>
    <source>
        <strain evidence="1 2">KUC8140</strain>
    </source>
</reference>
<dbReference type="Proteomes" id="UP000053477">
    <property type="component" value="Unassembled WGS sequence"/>
</dbReference>
<proteinExistence type="predicted"/>
<organism evidence="1 2">
    <name type="scientific">Schizopora paradoxa</name>
    <dbReference type="NCBI Taxonomy" id="27342"/>
    <lineage>
        <taxon>Eukaryota</taxon>
        <taxon>Fungi</taxon>
        <taxon>Dikarya</taxon>
        <taxon>Basidiomycota</taxon>
        <taxon>Agaricomycotina</taxon>
        <taxon>Agaricomycetes</taxon>
        <taxon>Hymenochaetales</taxon>
        <taxon>Schizoporaceae</taxon>
        <taxon>Schizopora</taxon>
    </lineage>
</organism>
<protein>
    <submittedName>
        <fullName evidence="1">Uncharacterized protein</fullName>
    </submittedName>
</protein>
<dbReference type="AlphaFoldDB" id="A0A0H2QYQ2"/>
<accession>A0A0H2QYQ2</accession>